<dbReference type="InterPro" id="IPR036291">
    <property type="entry name" value="NAD(P)-bd_dom_sf"/>
</dbReference>
<dbReference type="Gene3D" id="3.40.50.720">
    <property type="entry name" value="NAD(P)-binding Rossmann-like Domain"/>
    <property type="match status" value="1"/>
</dbReference>
<dbReference type="PATRIC" id="fig|1604004.4.peg.2114"/>
<evidence type="ECO:0000313" key="3">
    <source>
        <dbReference type="Proteomes" id="UP000069906"/>
    </source>
</evidence>
<reference evidence="2 3" key="1">
    <citation type="journal article" date="2015" name="ISME J.">
        <title>Elemental sulfur and acetate can support life of a novel strictly anaerobic haloarchaeon.</title>
        <authorList>
            <person name="Sorokin D.Y."/>
            <person name="Kublanov I.V."/>
            <person name="Gavrilov S.N."/>
            <person name="Rojo D."/>
            <person name="Roman P."/>
            <person name="Golyshin P.N."/>
            <person name="Slepak V.Z."/>
            <person name="Smedile F."/>
            <person name="Ferrer M."/>
            <person name="Messina E."/>
            <person name="La Cono V."/>
            <person name="Yakimov M.M."/>
        </authorList>
    </citation>
    <scope>NUCLEOTIDE SEQUENCE [LARGE SCALE GENOMIC DNA]</scope>
    <source>
        <strain evidence="2 3">HSR2</strain>
    </source>
</reference>
<dbReference type="GeneID" id="25160170"/>
<dbReference type="EMBL" id="CP008874">
    <property type="protein sequence ID" value="AKH98484.1"/>
    <property type="molecule type" value="Genomic_DNA"/>
</dbReference>
<dbReference type="InterPro" id="IPR016040">
    <property type="entry name" value="NAD(P)-bd_dom"/>
</dbReference>
<dbReference type="RefSeq" id="WP_050049146.1">
    <property type="nucleotide sequence ID" value="NZ_CP008874.1"/>
</dbReference>
<dbReference type="InterPro" id="IPR051783">
    <property type="entry name" value="NAD(P)-dependent_oxidoreduct"/>
</dbReference>
<dbReference type="AlphaFoldDB" id="A0A0F7PG01"/>
<proteinExistence type="predicted"/>
<dbReference type="PANTHER" id="PTHR48079:SF6">
    <property type="entry name" value="NAD(P)-BINDING DOMAIN-CONTAINING PROTEIN-RELATED"/>
    <property type="match status" value="1"/>
</dbReference>
<dbReference type="Proteomes" id="UP000069906">
    <property type="component" value="Chromosome"/>
</dbReference>
<keyword evidence="3" id="KW-1185">Reference proteome</keyword>
<dbReference type="GO" id="GO:0005737">
    <property type="term" value="C:cytoplasm"/>
    <property type="evidence" value="ECO:0007669"/>
    <property type="project" value="TreeGrafter"/>
</dbReference>
<gene>
    <name evidence="2" type="ORF">HLASF_2018</name>
</gene>
<evidence type="ECO:0000259" key="1">
    <source>
        <dbReference type="Pfam" id="PF13460"/>
    </source>
</evidence>
<dbReference type="Pfam" id="PF13460">
    <property type="entry name" value="NAD_binding_10"/>
    <property type="match status" value="1"/>
</dbReference>
<dbReference type="SUPFAM" id="SSF51735">
    <property type="entry name" value="NAD(P)-binding Rossmann-fold domains"/>
    <property type="match status" value="1"/>
</dbReference>
<sequence length="285" mass="31201">MHVLIVGCGYVGLELGRHLTPDHRVTGVRRSDRGLQAIADAGLEAVRADASNPSDLVALPDVDAVVYAASARGEASARETYVESLRTLIDHFDERRDPPSQFLYTSSTGVYSDHEGQWVDETTELRPTSERERILREAERIALERGSSIADRTVVRFGGIYGPGRSPVQRYLTGPVSPGYGNFVHRADAAGAVAHLLTETEDCAPIVNVVDDQPIDRPELARWIAERHDETPPAVVPLDDRDLADARAERLAANKRVANDRLHACGYDLRYPSVTAGIQDGLESD</sequence>
<organism evidence="2 3">
    <name type="scientific">Halanaeroarchaeum sulfurireducens</name>
    <dbReference type="NCBI Taxonomy" id="1604004"/>
    <lineage>
        <taxon>Archaea</taxon>
        <taxon>Methanobacteriati</taxon>
        <taxon>Methanobacteriota</taxon>
        <taxon>Stenosarchaea group</taxon>
        <taxon>Halobacteria</taxon>
        <taxon>Halobacteriales</taxon>
        <taxon>Halobacteriaceae</taxon>
        <taxon>Halanaeroarchaeum</taxon>
    </lineage>
</organism>
<dbReference type="PANTHER" id="PTHR48079">
    <property type="entry name" value="PROTEIN YEEZ"/>
    <property type="match status" value="1"/>
</dbReference>
<dbReference type="OrthoDB" id="312526at2157"/>
<dbReference type="KEGG" id="hsu:HLASF_2018"/>
<protein>
    <submittedName>
        <fullName evidence="2">NAD-dependent epimerase/dehydratase</fullName>
    </submittedName>
</protein>
<evidence type="ECO:0000313" key="2">
    <source>
        <dbReference type="EMBL" id="AKH98484.1"/>
    </source>
</evidence>
<feature type="domain" description="NAD(P)-binding" evidence="1">
    <location>
        <begin position="9"/>
        <end position="199"/>
    </location>
</feature>
<dbReference type="HOGENOM" id="CLU_007383_11_3_2"/>
<name>A0A0F7PG01_9EURY</name>
<dbReference type="GO" id="GO:0004029">
    <property type="term" value="F:aldehyde dehydrogenase (NAD+) activity"/>
    <property type="evidence" value="ECO:0007669"/>
    <property type="project" value="TreeGrafter"/>
</dbReference>
<accession>A0A0F7PG01</accession>